<dbReference type="EMBL" id="FRAV01000015">
    <property type="protein sequence ID" value="SHL26992.1"/>
    <property type="molecule type" value="Genomic_DNA"/>
</dbReference>
<evidence type="ECO:0000313" key="2">
    <source>
        <dbReference type="Proteomes" id="UP000184364"/>
    </source>
</evidence>
<dbReference type="AlphaFoldDB" id="A0A1M6Z949"/>
<evidence type="ECO:0000313" key="1">
    <source>
        <dbReference type="EMBL" id="SHL26992.1"/>
    </source>
</evidence>
<proteinExistence type="predicted"/>
<keyword evidence="2" id="KW-1185">Reference proteome</keyword>
<accession>A0A1M6Z949</accession>
<sequence>MLKAIYFKRFTKYAYCAKIDIIKRGISLKLIALFNIRLRSKDNLRP</sequence>
<gene>
    <name evidence="1" type="ORF">SAMN05444267_101513</name>
</gene>
<organism evidence="1 2">
    <name type="scientific">Chryseobacterium polytrichastri</name>
    <dbReference type="NCBI Taxonomy" id="1302687"/>
    <lineage>
        <taxon>Bacteria</taxon>
        <taxon>Pseudomonadati</taxon>
        <taxon>Bacteroidota</taxon>
        <taxon>Flavobacteriia</taxon>
        <taxon>Flavobacteriales</taxon>
        <taxon>Weeksellaceae</taxon>
        <taxon>Chryseobacterium group</taxon>
        <taxon>Chryseobacterium</taxon>
    </lineage>
</organism>
<reference evidence="2" key="1">
    <citation type="submission" date="2016-11" db="EMBL/GenBank/DDBJ databases">
        <authorList>
            <person name="Varghese N."/>
            <person name="Submissions S."/>
        </authorList>
    </citation>
    <scope>NUCLEOTIDE SEQUENCE [LARGE SCALE GENOMIC DNA]</scope>
    <source>
        <strain evidence="2">DSM 26899</strain>
    </source>
</reference>
<name>A0A1M6Z949_9FLAO</name>
<dbReference type="Proteomes" id="UP000184364">
    <property type="component" value="Unassembled WGS sequence"/>
</dbReference>
<protein>
    <submittedName>
        <fullName evidence="1">Uncharacterized protein</fullName>
    </submittedName>
</protein>